<evidence type="ECO:0000313" key="2">
    <source>
        <dbReference type="EMBL" id="ETN23589.1"/>
    </source>
</evidence>
<dbReference type="AlphaFoldDB" id="W2RFY0"/>
<sequence>MDAYVDDTEDYGGFHSDGARSNTSGVGNDRHLAAANESERRAAAEGTYARPDNRQPRGKVPDRERGFNQDRRGATEASTKITVAGATTTTAISTETTDVRSMDHVRVWWNEPFGSLLQ</sequence>
<evidence type="ECO:0000256" key="1">
    <source>
        <dbReference type="SAM" id="MobiDB-lite"/>
    </source>
</evidence>
<feature type="region of interest" description="Disordered" evidence="1">
    <location>
        <begin position="1"/>
        <end position="82"/>
    </location>
</feature>
<proteinExistence type="predicted"/>
<gene>
    <name evidence="2" type="ORF">PPTG_00159</name>
</gene>
<protein>
    <submittedName>
        <fullName evidence="2">Uncharacterized protein</fullName>
    </submittedName>
</protein>
<accession>W2RFY0</accession>
<dbReference type="EMBL" id="KI669561">
    <property type="protein sequence ID" value="ETN23589.1"/>
    <property type="molecule type" value="Genomic_DNA"/>
</dbReference>
<dbReference type="VEuPathDB" id="FungiDB:PPTG_00159"/>
<feature type="compositionally biased region" description="Acidic residues" evidence="1">
    <location>
        <begin position="1"/>
        <end position="10"/>
    </location>
</feature>
<dbReference type="RefSeq" id="XP_008889771.1">
    <property type="nucleotide sequence ID" value="XM_008891523.1"/>
</dbReference>
<reference evidence="2 3" key="2">
    <citation type="submission" date="2013-11" db="EMBL/GenBank/DDBJ databases">
        <title>The Genome Sequence of Phytophthora parasitica INRA-310.</title>
        <authorList>
            <consortium name="The Broad Institute Genomics Platform"/>
            <person name="Russ C."/>
            <person name="Tyler B."/>
            <person name="Panabieres F."/>
            <person name="Shan W."/>
            <person name="Tripathy S."/>
            <person name="Grunwald N."/>
            <person name="Machado M."/>
            <person name="Johnson C.S."/>
            <person name="Arredondo F."/>
            <person name="Hong C."/>
            <person name="Coffey M."/>
            <person name="Young S.K."/>
            <person name="Zeng Q."/>
            <person name="Gargeya S."/>
            <person name="Fitzgerald M."/>
            <person name="Abouelleil A."/>
            <person name="Alvarado L."/>
            <person name="Chapman S.B."/>
            <person name="Gainer-Dewar J."/>
            <person name="Goldberg J."/>
            <person name="Griggs A."/>
            <person name="Gujja S."/>
            <person name="Hansen M."/>
            <person name="Howarth C."/>
            <person name="Imamovic A."/>
            <person name="Ireland A."/>
            <person name="Larimer J."/>
            <person name="McCowan C."/>
            <person name="Murphy C."/>
            <person name="Pearson M."/>
            <person name="Poon T.W."/>
            <person name="Priest M."/>
            <person name="Roberts A."/>
            <person name="Saif S."/>
            <person name="Shea T."/>
            <person name="Sykes S."/>
            <person name="Wortman J."/>
            <person name="Nusbaum C."/>
            <person name="Birren B."/>
        </authorList>
    </citation>
    <scope>NUCLEOTIDE SEQUENCE [LARGE SCALE GENOMIC DNA]</scope>
    <source>
        <strain evidence="2 3">INRA-310</strain>
    </source>
</reference>
<feature type="compositionally biased region" description="Basic and acidic residues" evidence="1">
    <location>
        <begin position="28"/>
        <end position="43"/>
    </location>
</feature>
<reference evidence="3" key="1">
    <citation type="submission" date="2011-12" db="EMBL/GenBank/DDBJ databases">
        <authorList>
            <consortium name="The Broad Institute Genome Sequencing Platform"/>
            <person name="Russ C."/>
            <person name="Tyler B."/>
            <person name="Panabieres F."/>
            <person name="Shan W."/>
            <person name="Tripathy S."/>
            <person name="Grunwald N."/>
            <person name="Machado M."/>
            <person name="Young S.K."/>
            <person name="Zeng Q."/>
            <person name="Gargeya S."/>
            <person name="Fitzgerald M."/>
            <person name="Haas B."/>
            <person name="Abouelleil A."/>
            <person name="Alvarado L."/>
            <person name="Arachchi H.M."/>
            <person name="Berlin A."/>
            <person name="Chapman S.B."/>
            <person name="Gearin G."/>
            <person name="Goldberg J."/>
            <person name="Griggs A."/>
            <person name="Gujja S."/>
            <person name="Hansen M."/>
            <person name="Heiman D."/>
            <person name="Howarth C."/>
            <person name="Larimer J."/>
            <person name="Lui A."/>
            <person name="MacDonald P.J.P."/>
            <person name="McCowen C."/>
            <person name="Montmayeur A."/>
            <person name="Murphy C."/>
            <person name="Neiman D."/>
            <person name="Pearson M."/>
            <person name="Priest M."/>
            <person name="Roberts A."/>
            <person name="Saif S."/>
            <person name="Shea T."/>
            <person name="Sisk P."/>
            <person name="Stolte C."/>
            <person name="Sykes S."/>
            <person name="Wortman J."/>
            <person name="Nusbaum C."/>
            <person name="Birren B."/>
        </authorList>
    </citation>
    <scope>NUCLEOTIDE SEQUENCE [LARGE SCALE GENOMIC DNA]</scope>
    <source>
        <strain evidence="3">INRA-310</strain>
    </source>
</reference>
<dbReference type="Proteomes" id="UP000018817">
    <property type="component" value="Unassembled WGS sequence"/>
</dbReference>
<dbReference type="OrthoDB" id="141211at2759"/>
<organism evidence="2 3">
    <name type="scientific">Phytophthora nicotianae (strain INRA-310)</name>
    <name type="common">Phytophthora parasitica</name>
    <dbReference type="NCBI Taxonomy" id="761204"/>
    <lineage>
        <taxon>Eukaryota</taxon>
        <taxon>Sar</taxon>
        <taxon>Stramenopiles</taxon>
        <taxon>Oomycota</taxon>
        <taxon>Peronosporomycetes</taxon>
        <taxon>Peronosporales</taxon>
        <taxon>Peronosporaceae</taxon>
        <taxon>Phytophthora</taxon>
    </lineage>
</organism>
<name>W2RFY0_PHYN3</name>
<feature type="compositionally biased region" description="Basic and acidic residues" evidence="1">
    <location>
        <begin position="51"/>
        <end position="74"/>
    </location>
</feature>
<evidence type="ECO:0000313" key="3">
    <source>
        <dbReference type="Proteomes" id="UP000018817"/>
    </source>
</evidence>
<dbReference type="GeneID" id="20170550"/>